<dbReference type="Pfam" id="PF13579">
    <property type="entry name" value="Glyco_trans_4_4"/>
    <property type="match status" value="1"/>
</dbReference>
<dbReference type="Pfam" id="PF00534">
    <property type="entry name" value="Glycos_transf_1"/>
    <property type="match status" value="1"/>
</dbReference>
<evidence type="ECO:0000259" key="3">
    <source>
        <dbReference type="Pfam" id="PF13579"/>
    </source>
</evidence>
<evidence type="ECO:0000256" key="1">
    <source>
        <dbReference type="ARBA" id="ARBA00022679"/>
    </source>
</evidence>
<dbReference type="PANTHER" id="PTHR46401:SF2">
    <property type="entry name" value="GLYCOSYLTRANSFERASE WBBK-RELATED"/>
    <property type="match status" value="1"/>
</dbReference>
<protein>
    <submittedName>
        <fullName evidence="4">Glycosyl transferase</fullName>
    </submittedName>
</protein>
<gene>
    <name evidence="4" type="ORF">B9Q00_11095</name>
</gene>
<dbReference type="EMBL" id="NEXB01000147">
    <property type="protein sequence ID" value="PSN85278.1"/>
    <property type="molecule type" value="Genomic_DNA"/>
</dbReference>
<dbReference type="AlphaFoldDB" id="A0A2R6AG34"/>
<evidence type="ECO:0000313" key="4">
    <source>
        <dbReference type="EMBL" id="PSN85278.1"/>
    </source>
</evidence>
<reference evidence="4 5" key="1">
    <citation type="submission" date="2017-04" db="EMBL/GenBank/DDBJ databases">
        <title>Novel microbial lineages endemic to geothermal iron-oxide mats fill important gaps in the evolutionary history of Archaea.</title>
        <authorList>
            <person name="Jay Z.J."/>
            <person name="Beam J.P."/>
            <person name="Dlakic M."/>
            <person name="Rusch D.B."/>
            <person name="Kozubal M.A."/>
            <person name="Inskeep W.P."/>
        </authorList>
    </citation>
    <scope>NUCLEOTIDE SEQUENCE [LARGE SCALE GENOMIC DNA]</scope>
    <source>
        <strain evidence="4">OSP_C</strain>
    </source>
</reference>
<comment type="caution">
    <text evidence="4">The sequence shown here is derived from an EMBL/GenBank/DDBJ whole genome shotgun (WGS) entry which is preliminary data.</text>
</comment>
<proteinExistence type="predicted"/>
<dbReference type="CDD" id="cd03801">
    <property type="entry name" value="GT4_PimA-like"/>
    <property type="match status" value="1"/>
</dbReference>
<dbReference type="PANTHER" id="PTHR46401">
    <property type="entry name" value="GLYCOSYLTRANSFERASE WBBK-RELATED"/>
    <property type="match status" value="1"/>
</dbReference>
<dbReference type="InterPro" id="IPR028098">
    <property type="entry name" value="Glyco_trans_4-like_N"/>
</dbReference>
<name>A0A2R6AG34_9ARCH</name>
<evidence type="ECO:0000259" key="2">
    <source>
        <dbReference type="Pfam" id="PF00534"/>
    </source>
</evidence>
<organism evidence="4 5">
    <name type="scientific">Candidatus Marsarchaeota G1 archaeon OSP_C</name>
    <dbReference type="NCBI Taxonomy" id="1978154"/>
    <lineage>
        <taxon>Archaea</taxon>
        <taxon>Candidatus Marsarchaeota</taxon>
        <taxon>Candidatus Marsarchaeota group 1</taxon>
    </lineage>
</organism>
<sequence>MRVLILLRILWTAGAQRIAVNEYRWLKKLGYDAQIVFLRASNTKGYEEILKDVEYTVIRKTSGPLTPVFSAITKKFAKDRGSESTVDLDLILKTPEIAKKKKADYLVCHDQWAGLGGYLAKKTLGLPYVVFIHEKLSDYSVPLLGKLATDVEKKVLENAEKVLAVTDKVAKTVEEKHGVRATVNFPGLDELSSTPLSQKENLLLTVAFWDKGRKPEIYLDIAEKIGGHKLIFAGNWRIPELKRDFLIKVGKRGLEDKVLLKEGLSEKELTGLYKKSKFLLRFGFGEYGPGLSVVEALQHTLPVIVNEELGTSSLIKAYKCGYVLPDINPNAVAEIVSSIDEEQYTSMQLGISKLRNVYTWERHARQLIS</sequence>
<dbReference type="Gene3D" id="3.40.50.2000">
    <property type="entry name" value="Glycogen Phosphorylase B"/>
    <property type="match status" value="2"/>
</dbReference>
<keyword evidence="1 4" id="KW-0808">Transferase</keyword>
<dbReference type="GO" id="GO:0016757">
    <property type="term" value="F:glycosyltransferase activity"/>
    <property type="evidence" value="ECO:0007669"/>
    <property type="project" value="InterPro"/>
</dbReference>
<feature type="domain" description="Glycosyltransferase subfamily 4-like N-terminal" evidence="3">
    <location>
        <begin position="14"/>
        <end position="181"/>
    </location>
</feature>
<feature type="domain" description="Glycosyl transferase family 1" evidence="2">
    <location>
        <begin position="220"/>
        <end position="343"/>
    </location>
</feature>
<evidence type="ECO:0000313" key="5">
    <source>
        <dbReference type="Proteomes" id="UP000241473"/>
    </source>
</evidence>
<dbReference type="SUPFAM" id="SSF53756">
    <property type="entry name" value="UDP-Glycosyltransferase/glycogen phosphorylase"/>
    <property type="match status" value="1"/>
</dbReference>
<dbReference type="Proteomes" id="UP000241473">
    <property type="component" value="Unassembled WGS sequence"/>
</dbReference>
<dbReference type="InterPro" id="IPR001296">
    <property type="entry name" value="Glyco_trans_1"/>
</dbReference>
<accession>A0A2R6AG34</accession>